<evidence type="ECO:0000313" key="9">
    <source>
        <dbReference type="Proteomes" id="UP000664417"/>
    </source>
</evidence>
<dbReference type="SUPFAM" id="SSF55347">
    <property type="entry name" value="Glyceraldehyde-3-phosphate dehydrogenase-like, C-terminal domain"/>
    <property type="match status" value="1"/>
</dbReference>
<protein>
    <recommendedName>
        <fullName evidence="5">N-acetyl-gamma-glutamyl-phosphate reductase</fullName>
        <shortName evidence="5">AGPR</shortName>
        <ecNumber evidence="5">1.2.1.38</ecNumber>
    </recommendedName>
    <alternativeName>
        <fullName evidence="5">N-acetyl-glutamate semialdehyde dehydrogenase</fullName>
        <shortName evidence="5">NAGSA dehydrogenase</shortName>
    </alternativeName>
</protein>
<dbReference type="UniPathway" id="UPA00068">
    <property type="reaction ID" value="UER00108"/>
</dbReference>
<dbReference type="InterPro" id="IPR050085">
    <property type="entry name" value="AGPR"/>
</dbReference>
<dbReference type="PANTHER" id="PTHR32338">
    <property type="entry name" value="N-ACETYL-GAMMA-GLUTAMYL-PHOSPHATE REDUCTASE, CHLOROPLASTIC-RELATED-RELATED"/>
    <property type="match status" value="1"/>
</dbReference>
<dbReference type="GO" id="GO:0005737">
    <property type="term" value="C:cytoplasm"/>
    <property type="evidence" value="ECO:0007669"/>
    <property type="project" value="UniProtKB-SubCell"/>
</dbReference>
<keyword evidence="3 5" id="KW-0521">NADP</keyword>
<gene>
    <name evidence="5" type="primary">argC</name>
    <name evidence="8" type="ORF">J3U88_05120</name>
</gene>
<sequence length="347" mass="37482">MNHPKNVRAALFGATGYSGLELMQLIKNHPFIEITHATSRKAAGSCLSEVFPTLERRRLCAPDAVDLASIDLAFLCLPHGGDPGCSMEEAARLRAAGVAVVDLSGDYRLKDLNAYMRWYGCAHRYPELVDSAVYGLSEWNRAAVAEAALVANPGCYPTCTALSLWPLFGDDLMRSGSLVINAMSGVSGAGRGAKVANLYVEVNESAKAYNPGQKHRHLPEIRQTLTAMAGHSLDQEVVFTPHLIPVNRGILTTTYVPLKQGVTFQQCHARYRDHYDAAPFVHVLNDGEQVCLRHAVGSNHVVISLHQADDHGLIVCAAMDNLIKGAAGQALQNANIMLGFAETEGLL</sequence>
<keyword evidence="9" id="KW-1185">Reference proteome</keyword>
<feature type="active site" evidence="5 6">
    <location>
        <position position="155"/>
    </location>
</feature>
<dbReference type="SMART" id="SM00859">
    <property type="entry name" value="Semialdhyde_dh"/>
    <property type="match status" value="1"/>
</dbReference>
<keyword evidence="2 5" id="KW-0028">Amino-acid biosynthesis</keyword>
<dbReference type="GO" id="GO:0006526">
    <property type="term" value="P:L-arginine biosynthetic process"/>
    <property type="evidence" value="ECO:0007669"/>
    <property type="project" value="UniProtKB-UniRule"/>
</dbReference>
<dbReference type="EMBL" id="JAFREP010000004">
    <property type="protein sequence ID" value="MBO1317833.1"/>
    <property type="molecule type" value="Genomic_DNA"/>
</dbReference>
<dbReference type="Pfam" id="PF01118">
    <property type="entry name" value="Semialdhyde_dh"/>
    <property type="match status" value="1"/>
</dbReference>
<evidence type="ECO:0000313" key="8">
    <source>
        <dbReference type="EMBL" id="MBO1317833.1"/>
    </source>
</evidence>
<dbReference type="GO" id="GO:0003942">
    <property type="term" value="F:N-acetyl-gamma-glutamyl-phosphate reductase activity"/>
    <property type="evidence" value="ECO:0007669"/>
    <property type="project" value="UniProtKB-UniRule"/>
</dbReference>
<comment type="similarity">
    <text evidence="5">Belongs to the NAGSA dehydrogenase family. Type 1 subfamily.</text>
</comment>
<reference evidence="8" key="1">
    <citation type="submission" date="2021-03" db="EMBL/GenBank/DDBJ databases">
        <authorList>
            <person name="Wang G."/>
        </authorList>
    </citation>
    <scope>NUCLEOTIDE SEQUENCE</scope>
    <source>
        <strain evidence="8">KCTC 12899</strain>
    </source>
</reference>
<dbReference type="InterPro" id="IPR000706">
    <property type="entry name" value="AGPR_type-1"/>
</dbReference>
<proteinExistence type="inferred from homology"/>
<name>A0A8J7U307_9BACT</name>
<comment type="caution">
    <text evidence="8">The sequence shown here is derived from an EMBL/GenBank/DDBJ whole genome shotgun (WGS) entry which is preliminary data.</text>
</comment>
<dbReference type="GO" id="GO:0070401">
    <property type="term" value="F:NADP+ binding"/>
    <property type="evidence" value="ECO:0007669"/>
    <property type="project" value="InterPro"/>
</dbReference>
<comment type="catalytic activity">
    <reaction evidence="5">
        <text>N-acetyl-L-glutamate 5-semialdehyde + phosphate + NADP(+) = N-acetyl-L-glutamyl 5-phosphate + NADPH + H(+)</text>
        <dbReference type="Rhea" id="RHEA:21588"/>
        <dbReference type="ChEBI" id="CHEBI:15378"/>
        <dbReference type="ChEBI" id="CHEBI:29123"/>
        <dbReference type="ChEBI" id="CHEBI:43474"/>
        <dbReference type="ChEBI" id="CHEBI:57783"/>
        <dbReference type="ChEBI" id="CHEBI:57936"/>
        <dbReference type="ChEBI" id="CHEBI:58349"/>
        <dbReference type="EC" id="1.2.1.38"/>
    </reaction>
</comment>
<keyword evidence="5" id="KW-0963">Cytoplasm</keyword>
<dbReference type="EC" id="1.2.1.38" evidence="5"/>
<evidence type="ECO:0000256" key="6">
    <source>
        <dbReference type="PROSITE-ProRule" id="PRU10010"/>
    </source>
</evidence>
<dbReference type="InterPro" id="IPR036291">
    <property type="entry name" value="NAD(P)-bd_dom_sf"/>
</dbReference>
<accession>A0A8J7U307</accession>
<dbReference type="InterPro" id="IPR023013">
    <property type="entry name" value="AGPR_AS"/>
</dbReference>
<dbReference type="AlphaFoldDB" id="A0A8J7U307"/>
<keyword evidence="1 5" id="KW-0055">Arginine biosynthesis</keyword>
<evidence type="ECO:0000256" key="3">
    <source>
        <dbReference type="ARBA" id="ARBA00022857"/>
    </source>
</evidence>
<dbReference type="GO" id="GO:0051287">
    <property type="term" value="F:NAD binding"/>
    <property type="evidence" value="ECO:0007669"/>
    <property type="project" value="InterPro"/>
</dbReference>
<dbReference type="CDD" id="cd23934">
    <property type="entry name" value="AGPR_1_C"/>
    <property type="match status" value="1"/>
</dbReference>
<dbReference type="Gene3D" id="3.30.360.10">
    <property type="entry name" value="Dihydrodipicolinate Reductase, domain 2"/>
    <property type="match status" value="1"/>
</dbReference>
<feature type="domain" description="Semialdehyde dehydrogenase NAD-binding" evidence="7">
    <location>
        <begin position="8"/>
        <end position="147"/>
    </location>
</feature>
<dbReference type="PROSITE" id="PS01224">
    <property type="entry name" value="ARGC"/>
    <property type="match status" value="1"/>
</dbReference>
<evidence type="ECO:0000256" key="5">
    <source>
        <dbReference type="HAMAP-Rule" id="MF_00150"/>
    </source>
</evidence>
<dbReference type="CDD" id="cd17895">
    <property type="entry name" value="AGPR_1_N"/>
    <property type="match status" value="1"/>
</dbReference>
<comment type="subcellular location">
    <subcellularLocation>
        <location evidence="5">Cytoplasm</location>
    </subcellularLocation>
</comment>
<evidence type="ECO:0000259" key="7">
    <source>
        <dbReference type="SMART" id="SM00859"/>
    </source>
</evidence>
<comment type="function">
    <text evidence="5">Catalyzes the NADPH-dependent reduction of N-acetyl-5-glutamyl phosphate to yield N-acetyl-L-glutamate 5-semialdehyde.</text>
</comment>
<evidence type="ECO:0000256" key="2">
    <source>
        <dbReference type="ARBA" id="ARBA00022605"/>
    </source>
</evidence>
<dbReference type="PANTHER" id="PTHR32338:SF10">
    <property type="entry name" value="N-ACETYL-GAMMA-GLUTAMYL-PHOSPHATE REDUCTASE, CHLOROPLASTIC-RELATED"/>
    <property type="match status" value="1"/>
</dbReference>
<dbReference type="InterPro" id="IPR000534">
    <property type="entry name" value="Semialdehyde_DH_NAD-bd"/>
</dbReference>
<dbReference type="InterPro" id="IPR058924">
    <property type="entry name" value="AGPR_dimerisation_dom"/>
</dbReference>
<keyword evidence="4 5" id="KW-0560">Oxidoreductase</keyword>
<evidence type="ECO:0000256" key="4">
    <source>
        <dbReference type="ARBA" id="ARBA00023002"/>
    </source>
</evidence>
<dbReference type="SUPFAM" id="SSF51735">
    <property type="entry name" value="NAD(P)-binding Rossmann-fold domains"/>
    <property type="match status" value="1"/>
</dbReference>
<evidence type="ECO:0000256" key="1">
    <source>
        <dbReference type="ARBA" id="ARBA00022571"/>
    </source>
</evidence>
<organism evidence="8 9">
    <name type="scientific">Acanthopleuribacter pedis</name>
    <dbReference type="NCBI Taxonomy" id="442870"/>
    <lineage>
        <taxon>Bacteria</taxon>
        <taxon>Pseudomonadati</taxon>
        <taxon>Acidobacteriota</taxon>
        <taxon>Holophagae</taxon>
        <taxon>Acanthopleuribacterales</taxon>
        <taxon>Acanthopleuribacteraceae</taxon>
        <taxon>Acanthopleuribacter</taxon>
    </lineage>
</organism>
<dbReference type="Gene3D" id="3.40.50.720">
    <property type="entry name" value="NAD(P)-binding Rossmann-like Domain"/>
    <property type="match status" value="1"/>
</dbReference>
<comment type="pathway">
    <text evidence="5">Amino-acid biosynthesis; L-arginine biosynthesis; N(2)-acetyl-L-ornithine from L-glutamate: step 3/4.</text>
</comment>
<dbReference type="NCBIfam" id="TIGR01850">
    <property type="entry name" value="argC"/>
    <property type="match status" value="1"/>
</dbReference>
<dbReference type="Proteomes" id="UP000664417">
    <property type="component" value="Unassembled WGS sequence"/>
</dbReference>
<dbReference type="HAMAP" id="MF_00150">
    <property type="entry name" value="ArgC_type1"/>
    <property type="match status" value="1"/>
</dbReference>
<dbReference type="RefSeq" id="WP_207857303.1">
    <property type="nucleotide sequence ID" value="NZ_JAFREP010000004.1"/>
</dbReference>
<dbReference type="Pfam" id="PF22698">
    <property type="entry name" value="Semialdhyde_dhC_1"/>
    <property type="match status" value="1"/>
</dbReference>